<evidence type="ECO:0000256" key="1">
    <source>
        <dbReference type="ARBA" id="ARBA00009342"/>
    </source>
</evidence>
<evidence type="ECO:0000256" key="3">
    <source>
        <dbReference type="ARBA" id="ARBA00023315"/>
    </source>
</evidence>
<name>A0A1W0WAJ8_HYPEX</name>
<dbReference type="GO" id="GO:0008080">
    <property type="term" value="F:N-acetyltransferase activity"/>
    <property type="evidence" value="ECO:0007669"/>
    <property type="project" value="InterPro"/>
</dbReference>
<organism evidence="5 6">
    <name type="scientific">Hypsibius exemplaris</name>
    <name type="common">Freshwater tardigrade</name>
    <dbReference type="NCBI Taxonomy" id="2072580"/>
    <lineage>
        <taxon>Eukaryota</taxon>
        <taxon>Metazoa</taxon>
        <taxon>Ecdysozoa</taxon>
        <taxon>Tardigrada</taxon>
        <taxon>Eutardigrada</taxon>
        <taxon>Parachela</taxon>
        <taxon>Hypsibioidea</taxon>
        <taxon>Hypsibiidae</taxon>
        <taxon>Hypsibius</taxon>
    </lineage>
</organism>
<comment type="similarity">
    <text evidence="1">Belongs to the acetyltransferase family. GNAT subfamily.</text>
</comment>
<keyword evidence="2" id="KW-0808">Transferase</keyword>
<keyword evidence="3" id="KW-0012">Acyltransferase</keyword>
<dbReference type="InterPro" id="IPR000182">
    <property type="entry name" value="GNAT_dom"/>
</dbReference>
<comment type="caution">
    <text evidence="5">The sequence shown here is derived from an EMBL/GenBank/DDBJ whole genome shotgun (WGS) entry which is preliminary data.</text>
</comment>
<dbReference type="AlphaFoldDB" id="A0A1W0WAJ8"/>
<protein>
    <submittedName>
        <fullName evidence="5">N-acetyltransferase 9-like protein</fullName>
    </submittedName>
</protein>
<gene>
    <name evidence="5" type="ORF">BV898_13501</name>
</gene>
<reference evidence="6" key="1">
    <citation type="submission" date="2017-01" db="EMBL/GenBank/DDBJ databases">
        <title>Comparative genomics of anhydrobiosis in the tardigrade Hypsibius dujardini.</title>
        <authorList>
            <person name="Yoshida Y."/>
            <person name="Koutsovoulos G."/>
            <person name="Laetsch D."/>
            <person name="Stevens L."/>
            <person name="Kumar S."/>
            <person name="Horikawa D."/>
            <person name="Ishino K."/>
            <person name="Komine S."/>
            <person name="Tomita M."/>
            <person name="Blaxter M."/>
            <person name="Arakawa K."/>
        </authorList>
    </citation>
    <scope>NUCLEOTIDE SEQUENCE [LARGE SCALE GENOMIC DNA]</scope>
    <source>
        <strain evidence="6">Z151</strain>
    </source>
</reference>
<evidence type="ECO:0000259" key="4">
    <source>
        <dbReference type="PROSITE" id="PS51186"/>
    </source>
</evidence>
<dbReference type="Pfam" id="PF13302">
    <property type="entry name" value="Acetyltransf_3"/>
    <property type="match status" value="1"/>
</dbReference>
<evidence type="ECO:0000256" key="2">
    <source>
        <dbReference type="ARBA" id="ARBA00022679"/>
    </source>
</evidence>
<dbReference type="OrthoDB" id="5043642at2759"/>
<dbReference type="PROSITE" id="PS51186">
    <property type="entry name" value="GNAT"/>
    <property type="match status" value="1"/>
</dbReference>
<dbReference type="SUPFAM" id="SSF55729">
    <property type="entry name" value="Acyl-CoA N-acyltransferases (Nat)"/>
    <property type="match status" value="1"/>
</dbReference>
<accession>A0A1W0WAJ8</accession>
<dbReference type="Proteomes" id="UP000192578">
    <property type="component" value="Unassembled WGS sequence"/>
</dbReference>
<keyword evidence="6" id="KW-1185">Reference proteome</keyword>
<dbReference type="Gene3D" id="3.40.630.30">
    <property type="match status" value="1"/>
</dbReference>
<dbReference type="PANTHER" id="PTHR13256:SF16">
    <property type="entry name" value="ALPHA_BETA-TUBULIN-N-ACETYLTRANSFERASE 9"/>
    <property type="match status" value="1"/>
</dbReference>
<evidence type="ECO:0000313" key="6">
    <source>
        <dbReference type="Proteomes" id="UP000192578"/>
    </source>
</evidence>
<dbReference type="PANTHER" id="PTHR13256">
    <property type="entry name" value="N-ACETYLTRANSFERASE 9"/>
    <property type="match status" value="1"/>
</dbReference>
<dbReference type="EMBL" id="MTYJ01000150">
    <property type="protein sequence ID" value="OQV12239.1"/>
    <property type="molecule type" value="Genomic_DNA"/>
</dbReference>
<proteinExistence type="inferred from homology"/>
<sequence>MQDRKTRSLQTCLRSRDLLFVPYTRSMIPKYCSWFADEHLRKMTSTEGLTESEFEHSHKIWTSDSNKIMFIVLSRLDYEQSQDQLFSMIGDVNMVISQDETPDSAVAEVMLMIGDARFRGKGLGRQMLLVLMRYAEEEFFIRKFEAHISLENHSSIALFTSLGFTTVSTDETFGEHLLQLQLDEPALQALVTQSDNVSYSIDRTSSHQMA</sequence>
<evidence type="ECO:0000313" key="5">
    <source>
        <dbReference type="EMBL" id="OQV12239.1"/>
    </source>
</evidence>
<feature type="domain" description="N-acetyltransferase" evidence="4">
    <location>
        <begin position="18"/>
        <end position="183"/>
    </location>
</feature>
<dbReference type="InterPro" id="IPR039135">
    <property type="entry name" value="NAT9-like"/>
</dbReference>
<dbReference type="InterPro" id="IPR016181">
    <property type="entry name" value="Acyl_CoA_acyltransferase"/>
</dbReference>